<accession>A0A6J6VIL6</accession>
<feature type="transmembrane region" description="Helical" evidence="8">
    <location>
        <begin position="399"/>
        <end position="415"/>
    </location>
</feature>
<keyword evidence="7 8" id="KW-0472">Membrane</keyword>
<dbReference type="PANTHER" id="PTHR33908:SF11">
    <property type="entry name" value="MEMBRANE PROTEIN"/>
    <property type="match status" value="1"/>
</dbReference>
<dbReference type="Pfam" id="PF13231">
    <property type="entry name" value="PMT_2"/>
    <property type="match status" value="1"/>
</dbReference>
<evidence type="ECO:0000256" key="8">
    <source>
        <dbReference type="SAM" id="Phobius"/>
    </source>
</evidence>
<dbReference type="InterPro" id="IPR038731">
    <property type="entry name" value="RgtA/B/C-like"/>
</dbReference>
<evidence type="ECO:0000256" key="3">
    <source>
        <dbReference type="ARBA" id="ARBA00022676"/>
    </source>
</evidence>
<reference evidence="10" key="1">
    <citation type="submission" date="2020-05" db="EMBL/GenBank/DDBJ databases">
        <authorList>
            <person name="Chiriac C."/>
            <person name="Salcher M."/>
            <person name="Ghai R."/>
            <person name="Kavagutti S V."/>
        </authorList>
    </citation>
    <scope>NUCLEOTIDE SEQUENCE</scope>
</reference>
<evidence type="ECO:0000256" key="5">
    <source>
        <dbReference type="ARBA" id="ARBA00022692"/>
    </source>
</evidence>
<evidence type="ECO:0000256" key="7">
    <source>
        <dbReference type="ARBA" id="ARBA00023136"/>
    </source>
</evidence>
<evidence type="ECO:0000256" key="2">
    <source>
        <dbReference type="ARBA" id="ARBA00022475"/>
    </source>
</evidence>
<organism evidence="10">
    <name type="scientific">freshwater metagenome</name>
    <dbReference type="NCBI Taxonomy" id="449393"/>
    <lineage>
        <taxon>unclassified sequences</taxon>
        <taxon>metagenomes</taxon>
        <taxon>ecological metagenomes</taxon>
    </lineage>
</organism>
<sequence>MGSVVLMKSMWQSWWRRLSAIAGFGLLVRLAFVLGVTRFDQPVGDQLYYSAQALTNAQGRWFEQPFAQGMPAADHPPLTSLILTPISWVTESSGSFITAQRLMMVIIGVASIVVVAMIGRLLAGDTVGLIAAAITALYANVWVNDGLIMAETPTFLLVAIATLMALMHRRQHDGKYLVGLGATAGLLALTRPELLLVTVLLVFFVIGVHRADDVKRRLKYAAIVLFAALIVIAPWVIWNQSRFSDSVYISTNDGLTLAGANCDKTYYNDVGSWDIWCAYETTIPKDADASRASTLMRHDGLSYWGDHITRYPVVAAARIARVLSVGFIGSNNNAATFEGRPKWVSLLGVLQFWLIIVAAAFGLRKLANRIDQIILLVLLPMIVLVAMVANAYVRFRLPAEVGLIVLAAIGLNHLLNAKQKQKASCASE</sequence>
<feature type="transmembrane region" description="Helical" evidence="8">
    <location>
        <begin position="195"/>
        <end position="211"/>
    </location>
</feature>
<dbReference type="GO" id="GO:0005886">
    <property type="term" value="C:plasma membrane"/>
    <property type="evidence" value="ECO:0007669"/>
    <property type="project" value="UniProtKB-SubCell"/>
</dbReference>
<feature type="transmembrane region" description="Helical" evidence="8">
    <location>
        <begin position="149"/>
        <end position="167"/>
    </location>
</feature>
<keyword evidence="5 8" id="KW-0812">Transmembrane</keyword>
<keyword evidence="6 8" id="KW-1133">Transmembrane helix</keyword>
<dbReference type="GO" id="GO:0016763">
    <property type="term" value="F:pentosyltransferase activity"/>
    <property type="evidence" value="ECO:0007669"/>
    <property type="project" value="TreeGrafter"/>
</dbReference>
<dbReference type="PANTHER" id="PTHR33908">
    <property type="entry name" value="MANNOSYLTRANSFERASE YKCB-RELATED"/>
    <property type="match status" value="1"/>
</dbReference>
<proteinExistence type="predicted"/>
<dbReference type="InterPro" id="IPR050297">
    <property type="entry name" value="LipidA_mod_glycosyltrf_83"/>
</dbReference>
<dbReference type="GO" id="GO:0008610">
    <property type="term" value="P:lipid biosynthetic process"/>
    <property type="evidence" value="ECO:0007669"/>
    <property type="project" value="UniProtKB-ARBA"/>
</dbReference>
<gene>
    <name evidence="10" type="ORF">UFOPK2880_00842</name>
</gene>
<keyword evidence="2" id="KW-1003">Cell membrane</keyword>
<protein>
    <submittedName>
        <fullName evidence="10">Unannotated protein</fullName>
    </submittedName>
</protein>
<feature type="transmembrane region" description="Helical" evidence="8">
    <location>
        <begin position="218"/>
        <end position="238"/>
    </location>
</feature>
<evidence type="ECO:0000256" key="6">
    <source>
        <dbReference type="ARBA" id="ARBA00022989"/>
    </source>
</evidence>
<name>A0A6J6VIL6_9ZZZZ</name>
<keyword evidence="4" id="KW-0808">Transferase</keyword>
<evidence type="ECO:0000313" key="10">
    <source>
        <dbReference type="EMBL" id="CAB4771406.1"/>
    </source>
</evidence>
<feature type="domain" description="Glycosyltransferase RgtA/B/C/D-like" evidence="9">
    <location>
        <begin position="74"/>
        <end position="238"/>
    </location>
</feature>
<dbReference type="AlphaFoldDB" id="A0A6J6VIL6"/>
<keyword evidence="3" id="KW-0328">Glycosyltransferase</keyword>
<dbReference type="EMBL" id="CAEZZP010000043">
    <property type="protein sequence ID" value="CAB4771406.1"/>
    <property type="molecule type" value="Genomic_DNA"/>
</dbReference>
<feature type="transmembrane region" description="Helical" evidence="8">
    <location>
        <begin position="373"/>
        <end position="393"/>
    </location>
</feature>
<feature type="transmembrane region" description="Helical" evidence="8">
    <location>
        <begin position="102"/>
        <end position="119"/>
    </location>
</feature>
<evidence type="ECO:0000256" key="4">
    <source>
        <dbReference type="ARBA" id="ARBA00022679"/>
    </source>
</evidence>
<comment type="subcellular location">
    <subcellularLocation>
        <location evidence="1">Cell membrane</location>
        <topology evidence="1">Multi-pass membrane protein</topology>
    </subcellularLocation>
</comment>
<evidence type="ECO:0000256" key="1">
    <source>
        <dbReference type="ARBA" id="ARBA00004651"/>
    </source>
</evidence>
<feature type="transmembrane region" description="Helical" evidence="8">
    <location>
        <begin position="343"/>
        <end position="361"/>
    </location>
</feature>
<evidence type="ECO:0000259" key="9">
    <source>
        <dbReference type="Pfam" id="PF13231"/>
    </source>
</evidence>